<feature type="region of interest" description="Disordered" evidence="1">
    <location>
        <begin position="26"/>
        <end position="142"/>
    </location>
</feature>
<keyword evidence="3" id="KW-1185">Reference proteome</keyword>
<evidence type="ECO:0000313" key="3">
    <source>
        <dbReference type="Proteomes" id="UP001166286"/>
    </source>
</evidence>
<feature type="compositionally biased region" description="Low complexity" evidence="1">
    <location>
        <begin position="88"/>
        <end position="98"/>
    </location>
</feature>
<name>A0AA39QV92_9LECA</name>
<proteinExistence type="predicted"/>
<dbReference type="AlphaFoldDB" id="A0AA39QV92"/>
<dbReference type="EMBL" id="JAFEKC020000018">
    <property type="protein sequence ID" value="KAK0509808.1"/>
    <property type="molecule type" value="Genomic_DNA"/>
</dbReference>
<accession>A0AA39QV92</accession>
<dbReference type="Proteomes" id="UP001166286">
    <property type="component" value="Unassembled WGS sequence"/>
</dbReference>
<reference evidence="2" key="1">
    <citation type="submission" date="2023-03" db="EMBL/GenBank/DDBJ databases">
        <title>Complete genome of Cladonia borealis.</title>
        <authorList>
            <person name="Park H."/>
        </authorList>
    </citation>
    <scope>NUCLEOTIDE SEQUENCE</scope>
    <source>
        <strain evidence="2">ANT050790</strain>
    </source>
</reference>
<evidence type="ECO:0000256" key="1">
    <source>
        <dbReference type="SAM" id="MobiDB-lite"/>
    </source>
</evidence>
<sequence length="142" mass="14770">MSPRPASPMSDEYDPEGHFDTISAFENVDSTGVPEGFYTAPELRPAPPGSSQEYDPSGCFRTTTAFGTLSPVIAPSSPPDRPPPPSSPSSTDFPSSDIPFPPVPTMTSTYLAALIQEAPSAPPSHPLPSSSLPSRVPTPGSS</sequence>
<protein>
    <submittedName>
        <fullName evidence="2">Uncharacterized protein</fullName>
    </submittedName>
</protein>
<gene>
    <name evidence="2" type="ORF">JMJ35_008202</name>
</gene>
<evidence type="ECO:0000313" key="2">
    <source>
        <dbReference type="EMBL" id="KAK0509808.1"/>
    </source>
</evidence>
<comment type="caution">
    <text evidence="2">The sequence shown here is derived from an EMBL/GenBank/DDBJ whole genome shotgun (WGS) entry which is preliminary data.</text>
</comment>
<organism evidence="2 3">
    <name type="scientific">Cladonia borealis</name>
    <dbReference type="NCBI Taxonomy" id="184061"/>
    <lineage>
        <taxon>Eukaryota</taxon>
        <taxon>Fungi</taxon>
        <taxon>Dikarya</taxon>
        <taxon>Ascomycota</taxon>
        <taxon>Pezizomycotina</taxon>
        <taxon>Lecanoromycetes</taxon>
        <taxon>OSLEUM clade</taxon>
        <taxon>Lecanoromycetidae</taxon>
        <taxon>Lecanorales</taxon>
        <taxon>Lecanorineae</taxon>
        <taxon>Cladoniaceae</taxon>
        <taxon>Cladonia</taxon>
    </lineage>
</organism>
<feature type="compositionally biased region" description="Polar residues" evidence="1">
    <location>
        <begin position="49"/>
        <end position="67"/>
    </location>
</feature>
<feature type="compositionally biased region" description="Pro residues" evidence="1">
    <location>
        <begin position="76"/>
        <end position="87"/>
    </location>
</feature>